<keyword evidence="2" id="KW-1185">Reference proteome</keyword>
<gene>
    <name evidence="1" type="ORF">SAMN02745217_02571</name>
</gene>
<dbReference type="AlphaFoldDB" id="A0A1M7YBV3"/>
<organism evidence="1 2">
    <name type="scientific">Anaerocolumna xylanovorans DSM 12503</name>
    <dbReference type="NCBI Taxonomy" id="1121345"/>
    <lineage>
        <taxon>Bacteria</taxon>
        <taxon>Bacillati</taxon>
        <taxon>Bacillota</taxon>
        <taxon>Clostridia</taxon>
        <taxon>Lachnospirales</taxon>
        <taxon>Lachnospiraceae</taxon>
        <taxon>Anaerocolumna</taxon>
    </lineage>
</organism>
<dbReference type="RefSeq" id="WP_073589259.1">
    <property type="nucleotide sequence ID" value="NZ_FRFD01000007.1"/>
</dbReference>
<reference evidence="1 2" key="1">
    <citation type="submission" date="2016-12" db="EMBL/GenBank/DDBJ databases">
        <authorList>
            <person name="Song W.-J."/>
            <person name="Kurnit D.M."/>
        </authorList>
    </citation>
    <scope>NUCLEOTIDE SEQUENCE [LARGE SCALE GENOMIC DNA]</scope>
    <source>
        <strain evidence="1 2">DSM 12503</strain>
    </source>
</reference>
<sequence length="89" mass="9628">MTKTEGKVMYLGPTIRGVVKNGAVYEGGLPKKLFLVAEKKPIVKNLIVPLAEIVEIKRAIDQEGTAEAIAYDKISEISAAEIKTITEGE</sequence>
<dbReference type="Proteomes" id="UP000184612">
    <property type="component" value="Unassembled WGS sequence"/>
</dbReference>
<evidence type="ECO:0000313" key="2">
    <source>
        <dbReference type="Proteomes" id="UP000184612"/>
    </source>
</evidence>
<dbReference type="OrthoDB" id="1957590at2"/>
<protein>
    <submittedName>
        <fullName evidence="1">Uncharacterized protein</fullName>
    </submittedName>
</protein>
<name>A0A1M7YBV3_9FIRM</name>
<evidence type="ECO:0000313" key="1">
    <source>
        <dbReference type="EMBL" id="SHO50071.1"/>
    </source>
</evidence>
<proteinExistence type="predicted"/>
<dbReference type="EMBL" id="FRFD01000007">
    <property type="protein sequence ID" value="SHO50071.1"/>
    <property type="molecule type" value="Genomic_DNA"/>
</dbReference>
<dbReference type="STRING" id="1121345.SAMN02745217_02571"/>
<accession>A0A1M7YBV3</accession>